<dbReference type="InterPro" id="IPR029068">
    <property type="entry name" value="Glyas_Bleomycin-R_OHBP_Dase"/>
</dbReference>
<comment type="caution">
    <text evidence="2">The sequence shown here is derived from an EMBL/GenBank/DDBJ whole genome shotgun (WGS) entry which is preliminary data.</text>
</comment>
<protein>
    <submittedName>
        <fullName evidence="2">VOC family protein</fullName>
    </submittedName>
</protein>
<name>A0A1I4WEE9_9HYPH</name>
<proteinExistence type="predicted"/>
<dbReference type="PANTHER" id="PTHR33993:SF14">
    <property type="entry name" value="GB|AAF24581.1"/>
    <property type="match status" value="1"/>
</dbReference>
<gene>
    <name evidence="2" type="ORF">CXZ10_12690</name>
</gene>
<dbReference type="RefSeq" id="WP_101289710.1">
    <property type="nucleotide sequence ID" value="NZ_FOUQ01000016.1"/>
</dbReference>
<dbReference type="InterPro" id="IPR052164">
    <property type="entry name" value="Anthracycline_SecMetBiosynth"/>
</dbReference>
<dbReference type="PANTHER" id="PTHR33993">
    <property type="entry name" value="GLYOXALASE-RELATED"/>
    <property type="match status" value="1"/>
</dbReference>
<dbReference type="Proteomes" id="UP000233491">
    <property type="component" value="Unassembled WGS sequence"/>
</dbReference>
<dbReference type="InterPro" id="IPR037523">
    <property type="entry name" value="VOC_core"/>
</dbReference>
<dbReference type="OrthoDB" id="9793039at2"/>
<dbReference type="InterPro" id="IPR004360">
    <property type="entry name" value="Glyas_Fos-R_dOase_dom"/>
</dbReference>
<dbReference type="CDD" id="cd07247">
    <property type="entry name" value="SgaA_N_like"/>
    <property type="match status" value="1"/>
</dbReference>
<sequence length="126" mass="13360">MTKHGSFCWNELMTPDVAAAKAFYGAALGWTFTEEDMGENGLYTLAYVKGQEGPVAGIFEWPESQPGSRDWFAYVAVDDIDAAVGKVEPAGGKVMRGPWAIPGVGKIAIVLDAAGSAIGYLEAEPM</sequence>
<evidence type="ECO:0000313" key="3">
    <source>
        <dbReference type="Proteomes" id="UP000233491"/>
    </source>
</evidence>
<dbReference type="Gene3D" id="3.10.180.10">
    <property type="entry name" value="2,3-Dihydroxybiphenyl 1,2-Dioxygenase, domain 1"/>
    <property type="match status" value="1"/>
</dbReference>
<dbReference type="Pfam" id="PF00903">
    <property type="entry name" value="Glyoxalase"/>
    <property type="match status" value="1"/>
</dbReference>
<dbReference type="AlphaFoldDB" id="A0A1I4WEE9"/>
<feature type="domain" description="VOC" evidence="1">
    <location>
        <begin position="6"/>
        <end position="123"/>
    </location>
</feature>
<dbReference type="SUPFAM" id="SSF54593">
    <property type="entry name" value="Glyoxalase/Bleomycin resistance protein/Dihydroxybiphenyl dioxygenase"/>
    <property type="match status" value="1"/>
</dbReference>
<dbReference type="EMBL" id="PJNW01000009">
    <property type="protein sequence ID" value="PKR88965.1"/>
    <property type="molecule type" value="Genomic_DNA"/>
</dbReference>
<dbReference type="PROSITE" id="PS51819">
    <property type="entry name" value="VOC"/>
    <property type="match status" value="1"/>
</dbReference>
<organism evidence="2 3">
    <name type="scientific">Pleomorphomonas diazotrophica</name>
    <dbReference type="NCBI Taxonomy" id="1166257"/>
    <lineage>
        <taxon>Bacteria</taxon>
        <taxon>Pseudomonadati</taxon>
        <taxon>Pseudomonadota</taxon>
        <taxon>Alphaproteobacteria</taxon>
        <taxon>Hyphomicrobiales</taxon>
        <taxon>Pleomorphomonadaceae</taxon>
        <taxon>Pleomorphomonas</taxon>
    </lineage>
</organism>
<reference evidence="2 3" key="1">
    <citation type="submission" date="2017-12" db="EMBL/GenBank/DDBJ databases">
        <title>Anaerobic carbon monoxide metabolism by Pleomorphomonas carboxyditropha sp. nov., a new mesophilic hydrogenogenic carboxidotroph.</title>
        <authorList>
            <person name="Esquivel-Elizondo S."/>
            <person name="Krajmalnik-Brown R."/>
        </authorList>
    </citation>
    <scope>NUCLEOTIDE SEQUENCE [LARGE SCALE GENOMIC DNA]</scope>
    <source>
        <strain evidence="2 3">R5-392</strain>
    </source>
</reference>
<keyword evidence="3" id="KW-1185">Reference proteome</keyword>
<accession>A0A1I4WEE9</accession>
<evidence type="ECO:0000259" key="1">
    <source>
        <dbReference type="PROSITE" id="PS51819"/>
    </source>
</evidence>
<evidence type="ECO:0000313" key="2">
    <source>
        <dbReference type="EMBL" id="PKR88965.1"/>
    </source>
</evidence>